<dbReference type="Gene3D" id="3.40.50.720">
    <property type="entry name" value="NAD(P)-binding Rossmann-like Domain"/>
    <property type="match status" value="1"/>
</dbReference>
<reference evidence="1 2" key="1">
    <citation type="submission" date="2019-09" db="EMBL/GenBank/DDBJ databases">
        <title>Draft genome sequences of 48 bacterial type strains from the CCUG.</title>
        <authorList>
            <person name="Tunovic T."/>
            <person name="Pineiro-Iglesias B."/>
            <person name="Unosson C."/>
            <person name="Inganas E."/>
            <person name="Ohlen M."/>
            <person name="Cardew S."/>
            <person name="Jensie-Markopoulos S."/>
            <person name="Salva-Serra F."/>
            <person name="Jaen-Luchoro D."/>
            <person name="Karlsson R."/>
            <person name="Svensson-Stadler L."/>
            <person name="Chun J."/>
            <person name="Moore E."/>
        </authorList>
    </citation>
    <scope>NUCLEOTIDE SEQUENCE [LARGE SCALE GENOMIC DNA]</scope>
    <source>
        <strain evidence="1 2">CCUG 48643</strain>
    </source>
</reference>
<evidence type="ECO:0000313" key="1">
    <source>
        <dbReference type="EMBL" id="KAB0476699.1"/>
    </source>
</evidence>
<proteinExistence type="predicted"/>
<name>A0A7V7NRI1_9VIBR</name>
<dbReference type="AlphaFoldDB" id="A0A7V7NRI1"/>
<dbReference type="InterPro" id="IPR036291">
    <property type="entry name" value="NAD(P)-bd_dom_sf"/>
</dbReference>
<sequence length="282" mass="32082">MRVLISGTSGYIGRHVHKVFVESGLEVFRYCRHNGVVPYSVHSKNVSTGYENYFDVIINCARPHWAEYSASEIVDIESRLIKQLDNFASENAIKIHTSGVWLFGRASHQDLKEFRLNPLTAVELDVRTIEHAMSSNWNIVYCPSLVYGGDNCQLKRIVESLTEQTVQVAVPSTGYNQYVHVYDVAKFYLLLVLNPTSETQHFIAETKGYSPEQFSQLLFESNVIEKVDKCSWSEFARLKGHDAADIERLNLTLPVSSLFESTELISDYITSLCTQINCRTPR</sequence>
<protein>
    <submittedName>
        <fullName evidence="1">NAD(P)-dependent oxidoreductase</fullName>
    </submittedName>
</protein>
<dbReference type="SUPFAM" id="SSF51735">
    <property type="entry name" value="NAD(P)-binding Rossmann-fold domains"/>
    <property type="match status" value="1"/>
</dbReference>
<dbReference type="RefSeq" id="WP_137408493.1">
    <property type="nucleotide sequence ID" value="NZ_AP025465.1"/>
</dbReference>
<dbReference type="GeneID" id="77341374"/>
<dbReference type="EMBL" id="VZPX01000044">
    <property type="protein sequence ID" value="KAB0476699.1"/>
    <property type="molecule type" value="Genomic_DNA"/>
</dbReference>
<accession>A0A7V7NRI1</accession>
<comment type="caution">
    <text evidence="1">The sequence shown here is derived from an EMBL/GenBank/DDBJ whole genome shotgun (WGS) entry which is preliminary data.</text>
</comment>
<dbReference type="Proteomes" id="UP000423756">
    <property type="component" value="Unassembled WGS sequence"/>
</dbReference>
<organism evidence="1 2">
    <name type="scientific">Vibrio chagasii</name>
    <dbReference type="NCBI Taxonomy" id="170679"/>
    <lineage>
        <taxon>Bacteria</taxon>
        <taxon>Pseudomonadati</taxon>
        <taxon>Pseudomonadota</taxon>
        <taxon>Gammaproteobacteria</taxon>
        <taxon>Vibrionales</taxon>
        <taxon>Vibrionaceae</taxon>
        <taxon>Vibrio</taxon>
    </lineage>
</organism>
<evidence type="ECO:0000313" key="2">
    <source>
        <dbReference type="Proteomes" id="UP000423756"/>
    </source>
</evidence>
<gene>
    <name evidence="1" type="ORF">F7Q91_18300</name>
</gene>